<feature type="region of interest" description="Disordered" evidence="1">
    <location>
        <begin position="248"/>
        <end position="269"/>
    </location>
</feature>
<dbReference type="EMBL" id="JH650984">
    <property type="protein sequence ID" value="EXA33896.1"/>
    <property type="molecule type" value="Genomic_DNA"/>
</dbReference>
<name>W9NT68_FUSOX</name>
<dbReference type="Proteomes" id="UP000030751">
    <property type="component" value="Unassembled WGS sequence"/>
</dbReference>
<reference evidence="2" key="2">
    <citation type="submission" date="2012-05" db="EMBL/GenBank/DDBJ databases">
        <title>Annotation of the Genome Sequence of Fusarium oxysporum HDV247.</title>
        <authorList>
            <consortium name="The Broad Institute Genomics Platform"/>
            <person name="Ma L.-J."/>
            <person name="Corby-Kistler H."/>
            <person name="Broz K."/>
            <person name="Gale L.R."/>
            <person name="Jonkers W."/>
            <person name="O'Donnell K."/>
            <person name="Ploetz R."/>
            <person name="Steinberg C."/>
            <person name="Schwartz D.C."/>
            <person name="VanEtten H."/>
            <person name="Zhou S."/>
            <person name="Young S.K."/>
            <person name="Zeng Q."/>
            <person name="Gargeya S."/>
            <person name="Fitzgerald M."/>
            <person name="Abouelleil A."/>
            <person name="Alvarado L."/>
            <person name="Chapman S.B."/>
            <person name="Gainer-Dewar J."/>
            <person name="Goldberg J."/>
            <person name="Griggs A."/>
            <person name="Gujja S."/>
            <person name="Hansen M."/>
            <person name="Howarth C."/>
            <person name="Imamovic A."/>
            <person name="Ireland A."/>
            <person name="Larimer J."/>
            <person name="McCowan C."/>
            <person name="Murphy C."/>
            <person name="Pearson M."/>
            <person name="Poon T.W."/>
            <person name="Priest M."/>
            <person name="Roberts A."/>
            <person name="Saif S."/>
            <person name="Shea T."/>
            <person name="Sykes S."/>
            <person name="Wortman J."/>
            <person name="Nusbaum C."/>
            <person name="Birren B."/>
        </authorList>
    </citation>
    <scope>NUCLEOTIDE SEQUENCE</scope>
    <source>
        <strain evidence="2">HDV247</strain>
    </source>
</reference>
<dbReference type="AlphaFoldDB" id="W9NT68"/>
<sequence length="287" mass="31581">MAPSKPSFLILDYPLPGSEITRLLGRFVFDYNLPFNRSAPEDLPAFISDYMRQYNKQTSASVTIQSTKSSTIRAKLEKALSLTAAQNSSLQYDITTARIKTYRLHDQDRAFDALIAIPSVRQEVDALFRRPNQRTRTIYIVVRIKTFLDAAVKSKQGRGATNSGEATAPVGAILSAAGIAPPIGMKVRADWQRGANSCLTLDAKHEGEQIFAVEYRTVKLSIFDMLRGSGAGPRFGNTRTFAWGEGVMGASSRDSEESDSEDDNIDRLPALKSSHLGNAGVILWETE</sequence>
<protein>
    <submittedName>
        <fullName evidence="2">Uncharacterized protein</fullName>
    </submittedName>
</protein>
<gene>
    <name evidence="2" type="ORF">FOVG_15187</name>
</gene>
<proteinExistence type="predicted"/>
<organism evidence="2">
    <name type="scientific">Fusarium oxysporum f. sp. pisi HDV247</name>
    <dbReference type="NCBI Taxonomy" id="1080344"/>
    <lineage>
        <taxon>Eukaryota</taxon>
        <taxon>Fungi</taxon>
        <taxon>Dikarya</taxon>
        <taxon>Ascomycota</taxon>
        <taxon>Pezizomycotina</taxon>
        <taxon>Sordariomycetes</taxon>
        <taxon>Hypocreomycetidae</taxon>
        <taxon>Hypocreales</taxon>
        <taxon>Nectriaceae</taxon>
        <taxon>Fusarium</taxon>
        <taxon>Fusarium oxysporum species complex</taxon>
    </lineage>
</organism>
<reference evidence="2" key="1">
    <citation type="submission" date="2011-10" db="EMBL/GenBank/DDBJ databases">
        <title>The Genome Sequence of Fusarium oxysporum HDV247.</title>
        <authorList>
            <consortium name="The Broad Institute Genome Sequencing Platform"/>
            <person name="Ma L.-J."/>
            <person name="Gale L.R."/>
            <person name="Schwartz D.C."/>
            <person name="Zhou S."/>
            <person name="Corby-Kistler H."/>
            <person name="Young S.K."/>
            <person name="Zeng Q."/>
            <person name="Gargeya S."/>
            <person name="Fitzgerald M."/>
            <person name="Haas B."/>
            <person name="Abouelleil A."/>
            <person name="Alvarado L."/>
            <person name="Arachchi H.M."/>
            <person name="Berlin A."/>
            <person name="Brown A."/>
            <person name="Chapman S.B."/>
            <person name="Chen Z."/>
            <person name="Dunbar C."/>
            <person name="Freedman E."/>
            <person name="Gearin G."/>
            <person name="Goldberg J."/>
            <person name="Griggs A."/>
            <person name="Gujja S."/>
            <person name="Heiman D."/>
            <person name="Howarth C."/>
            <person name="Larson L."/>
            <person name="Lui A."/>
            <person name="MacDonald P.J.P."/>
            <person name="Montmayeur A."/>
            <person name="Murphy C."/>
            <person name="Neiman D."/>
            <person name="Pearson M."/>
            <person name="Priest M."/>
            <person name="Roberts A."/>
            <person name="Saif S."/>
            <person name="Shea T."/>
            <person name="Shenoy N."/>
            <person name="Sisk P."/>
            <person name="Stolte C."/>
            <person name="Sykes S."/>
            <person name="Wortman J."/>
            <person name="Nusbaum C."/>
            <person name="Birren B."/>
        </authorList>
    </citation>
    <scope>NUCLEOTIDE SEQUENCE [LARGE SCALE GENOMIC DNA]</scope>
    <source>
        <strain evidence="2">HDV247</strain>
    </source>
</reference>
<accession>W9NT68</accession>
<evidence type="ECO:0000256" key="1">
    <source>
        <dbReference type="SAM" id="MobiDB-lite"/>
    </source>
</evidence>
<evidence type="ECO:0000313" key="2">
    <source>
        <dbReference type="EMBL" id="EXA33896.1"/>
    </source>
</evidence>
<dbReference type="HOGENOM" id="CLU_969905_0_0_1"/>